<feature type="transmembrane region" description="Helical" evidence="6">
    <location>
        <begin position="261"/>
        <end position="282"/>
    </location>
</feature>
<evidence type="ECO:0000313" key="9">
    <source>
        <dbReference type="Proteomes" id="UP000752297"/>
    </source>
</evidence>
<proteinExistence type="inferred from homology"/>
<dbReference type="AlphaFoldDB" id="A0A949PKX9"/>
<name>A0A949PKX9_9HYPH</name>
<evidence type="ECO:0000256" key="4">
    <source>
        <dbReference type="ARBA" id="ARBA00022989"/>
    </source>
</evidence>
<feature type="domain" description="EamA" evidence="7">
    <location>
        <begin position="167"/>
        <end position="299"/>
    </location>
</feature>
<dbReference type="GO" id="GO:0016020">
    <property type="term" value="C:membrane"/>
    <property type="evidence" value="ECO:0007669"/>
    <property type="project" value="UniProtKB-SubCell"/>
</dbReference>
<protein>
    <submittedName>
        <fullName evidence="8">DMT family transporter</fullName>
    </submittedName>
</protein>
<evidence type="ECO:0000313" key="8">
    <source>
        <dbReference type="EMBL" id="MBV2143107.1"/>
    </source>
</evidence>
<gene>
    <name evidence="8" type="ORF">KUG47_06315</name>
</gene>
<feature type="transmembrane region" description="Helical" evidence="6">
    <location>
        <begin position="113"/>
        <end position="131"/>
    </location>
</feature>
<evidence type="ECO:0000256" key="1">
    <source>
        <dbReference type="ARBA" id="ARBA00004141"/>
    </source>
</evidence>
<organism evidence="8 9">
    <name type="scientific">Falsochrobactrum tianjinense</name>
    <dbReference type="NCBI Taxonomy" id="2706015"/>
    <lineage>
        <taxon>Bacteria</taxon>
        <taxon>Pseudomonadati</taxon>
        <taxon>Pseudomonadota</taxon>
        <taxon>Alphaproteobacteria</taxon>
        <taxon>Hyphomicrobiales</taxon>
        <taxon>Brucellaceae</taxon>
        <taxon>Falsochrobactrum</taxon>
    </lineage>
</organism>
<feature type="transmembrane region" description="Helical" evidence="6">
    <location>
        <begin position="288"/>
        <end position="305"/>
    </location>
</feature>
<evidence type="ECO:0000259" key="7">
    <source>
        <dbReference type="Pfam" id="PF00892"/>
    </source>
</evidence>
<feature type="transmembrane region" description="Helical" evidence="6">
    <location>
        <begin position="233"/>
        <end position="254"/>
    </location>
</feature>
<evidence type="ECO:0000256" key="2">
    <source>
        <dbReference type="ARBA" id="ARBA00009853"/>
    </source>
</evidence>
<dbReference type="Pfam" id="PF00892">
    <property type="entry name" value="EamA"/>
    <property type="match status" value="2"/>
</dbReference>
<comment type="subcellular location">
    <subcellularLocation>
        <location evidence="1">Membrane</location>
        <topology evidence="1">Multi-pass membrane protein</topology>
    </subcellularLocation>
</comment>
<keyword evidence="5 6" id="KW-0472">Membrane</keyword>
<evidence type="ECO:0000256" key="3">
    <source>
        <dbReference type="ARBA" id="ARBA00022692"/>
    </source>
</evidence>
<keyword evidence="4 6" id="KW-1133">Transmembrane helix</keyword>
<dbReference type="InterPro" id="IPR000620">
    <property type="entry name" value="EamA_dom"/>
</dbReference>
<dbReference type="RefSeq" id="WP_217677117.1">
    <property type="nucleotide sequence ID" value="NZ_JAHRVA010000002.1"/>
</dbReference>
<feature type="transmembrane region" description="Helical" evidence="6">
    <location>
        <begin position="88"/>
        <end position="107"/>
    </location>
</feature>
<feature type="transmembrane region" description="Helical" evidence="6">
    <location>
        <begin position="194"/>
        <end position="213"/>
    </location>
</feature>
<reference evidence="8 9" key="1">
    <citation type="submission" date="2021-06" db="EMBL/GenBank/DDBJ databases">
        <title>Falsochrobactrum tianjin sp.nov., a new petroleum-degrading bacteria isolated from oily soils.</title>
        <authorList>
            <person name="Chen G."/>
            <person name="Chen H."/>
            <person name="Tian J."/>
            <person name="Qing J."/>
            <person name="Zhong L."/>
            <person name="Ma W."/>
            <person name="Song Y."/>
            <person name="Cui X."/>
            <person name="Yan B."/>
        </authorList>
    </citation>
    <scope>NUCLEOTIDE SEQUENCE [LARGE SCALE GENOMIC DNA]</scope>
    <source>
        <strain evidence="8 9">TDYN1</strain>
    </source>
</reference>
<feature type="transmembrane region" description="Helical" evidence="6">
    <location>
        <begin position="138"/>
        <end position="155"/>
    </location>
</feature>
<sequence>MGTQTLNSASAQPDQSSTHVRGMVTMVLAVLMLPLIDAIGKWLAMMDNVPPATIAFLRFAVQVILMFVILFSMGGFKEFRTSHLVGNLVRGVLIGFASLCFFMAVKYMPLADAMAVFFAEPLILILMSAVFLKEKIGWRRYSAVAVGLVGTLIVIQPSYEIFGAVSLLPLLSAVCFATYLTLNRKYGSKETPLVMQFYAGIGGGLITAAAMIPGTRAGIENLQFSLPQTAFPWLLLLLLGMIGTFGHLMVVQAFKLAPASVLAPFQYLEIVTAVIVGLILFGDFPTPSKWLGIAIIVGSGIYVFVRERRIKTTAAG</sequence>
<feature type="domain" description="EamA" evidence="7">
    <location>
        <begin position="21"/>
        <end position="155"/>
    </location>
</feature>
<dbReference type="Proteomes" id="UP000752297">
    <property type="component" value="Unassembled WGS sequence"/>
</dbReference>
<keyword evidence="9" id="KW-1185">Reference proteome</keyword>
<feature type="transmembrane region" description="Helical" evidence="6">
    <location>
        <begin position="55"/>
        <end position="76"/>
    </location>
</feature>
<dbReference type="PANTHER" id="PTHR22911">
    <property type="entry name" value="ACYL-MALONYL CONDENSING ENZYME-RELATED"/>
    <property type="match status" value="1"/>
</dbReference>
<feature type="transmembrane region" description="Helical" evidence="6">
    <location>
        <begin position="20"/>
        <end position="43"/>
    </location>
</feature>
<comment type="similarity">
    <text evidence="2">Belongs to the drug/metabolite transporter (DMT) superfamily. 10 TMS drug/metabolite exporter (DME) (TC 2.A.7.3) family.</text>
</comment>
<feature type="transmembrane region" description="Helical" evidence="6">
    <location>
        <begin position="161"/>
        <end position="182"/>
    </location>
</feature>
<evidence type="ECO:0000256" key="5">
    <source>
        <dbReference type="ARBA" id="ARBA00023136"/>
    </source>
</evidence>
<comment type="caution">
    <text evidence="8">The sequence shown here is derived from an EMBL/GenBank/DDBJ whole genome shotgun (WGS) entry which is preliminary data.</text>
</comment>
<evidence type="ECO:0000256" key="6">
    <source>
        <dbReference type="SAM" id="Phobius"/>
    </source>
</evidence>
<accession>A0A949PKX9</accession>
<dbReference type="PANTHER" id="PTHR22911:SF6">
    <property type="entry name" value="SOLUTE CARRIER FAMILY 35 MEMBER G1"/>
    <property type="match status" value="1"/>
</dbReference>
<dbReference type="EMBL" id="JAHRVA010000002">
    <property type="protein sequence ID" value="MBV2143107.1"/>
    <property type="molecule type" value="Genomic_DNA"/>
</dbReference>
<keyword evidence="3 6" id="KW-0812">Transmembrane</keyword>